<dbReference type="RefSeq" id="WP_128995745.1">
    <property type="nucleotide sequence ID" value="NZ_PDKN01000003.1"/>
</dbReference>
<proteinExistence type="predicted"/>
<keyword evidence="2" id="KW-1185">Reference proteome</keyword>
<dbReference type="EMBL" id="PDKN01000003">
    <property type="protein sequence ID" value="RXJ57882.1"/>
    <property type="molecule type" value="Genomic_DNA"/>
</dbReference>
<evidence type="ECO:0000313" key="1">
    <source>
        <dbReference type="EMBL" id="RXJ57882.1"/>
    </source>
</evidence>
<comment type="caution">
    <text evidence="1">The sequence shown here is derived from an EMBL/GenBank/DDBJ whole genome shotgun (WGS) entry which is preliminary data.</text>
</comment>
<sequence length="131" mass="15680">MEKIEIPQEENKILEGQRKVMYVTDESGHFERQKYGSSAEEFATQVAVEEFEQLCKESLERIKNNESSPIEFFMYKNRMDLPTLCSVVGMFAFRVKRHLKMKHFKKLNDKILQRYCEAFDIRLQELKEFKA</sequence>
<gene>
    <name evidence="1" type="ORF">CRV04_05080</name>
</gene>
<name>A0A4Q0XQE9_9BACT</name>
<protein>
    <submittedName>
        <fullName evidence="1">Uncharacterized protein</fullName>
    </submittedName>
</protein>
<reference evidence="1 2" key="1">
    <citation type="submission" date="2017-10" db="EMBL/GenBank/DDBJ databases">
        <title>Genomics of the genus Arcobacter.</title>
        <authorList>
            <person name="Perez-Cataluna A."/>
            <person name="Figueras M.J."/>
        </authorList>
    </citation>
    <scope>NUCLEOTIDE SEQUENCE [LARGE SCALE GENOMIC DNA]</scope>
    <source>
        <strain evidence="1 2">CECT 8987</strain>
    </source>
</reference>
<accession>A0A4Q0XQE9</accession>
<dbReference type="OrthoDB" id="9180239at2"/>
<dbReference type="AlphaFoldDB" id="A0A4Q0XQE9"/>
<dbReference type="Proteomes" id="UP000290657">
    <property type="component" value="Unassembled WGS sequence"/>
</dbReference>
<organism evidence="1 2">
    <name type="scientific">Candidatus Marinarcus aquaticus</name>
    <dbReference type="NCBI Taxonomy" id="2044504"/>
    <lineage>
        <taxon>Bacteria</taxon>
        <taxon>Pseudomonadati</taxon>
        <taxon>Campylobacterota</taxon>
        <taxon>Epsilonproteobacteria</taxon>
        <taxon>Campylobacterales</taxon>
        <taxon>Arcobacteraceae</taxon>
        <taxon>Candidatus Marinarcus</taxon>
    </lineage>
</organism>
<evidence type="ECO:0000313" key="2">
    <source>
        <dbReference type="Proteomes" id="UP000290657"/>
    </source>
</evidence>